<organism evidence="1 2">
    <name type="scientific">Bacillus phage PBC4</name>
    <dbReference type="NCBI Taxonomy" id="1675028"/>
    <lineage>
        <taxon>Viruses</taxon>
        <taxon>Duplodnaviria</taxon>
        <taxon>Heunggongvirae</taxon>
        <taxon>Uroviricota</taxon>
        <taxon>Caudoviricetes</taxon>
        <taxon>Sejongvirinae</taxon>
        <taxon>Yihwangvirus</taxon>
        <taxon>Yihwangvirus PBC4</taxon>
    </lineage>
</organism>
<evidence type="ECO:0000313" key="2">
    <source>
        <dbReference type="Proteomes" id="UP000224963"/>
    </source>
</evidence>
<name>A0A1D6X8G0_9CAUD</name>
<keyword evidence="2" id="KW-1185">Reference proteome</keyword>
<accession>A0A1D6X8G0</accession>
<sequence length="236" mass="28362">MAKLNDVKLLIEEVDKNRTFADKIKAARKLKKEHKKDELVVKAVDHYLDSIRVYVVDLLERIKESDNDAWEEFSDLPDMRNFIHYYTHSIGEFYKFRYSMDIILHEVRWQMFYHIKKNYRPYNDTDEISLLIHSMRSWIKFKVGKAISQVYKPKNPEEEFLPNTEIIDDSHDESKFETLEIAKSLLDDECYQVLCYKVLDEFSLIKIGELMGFSDDTAKRRYEKAIKTIKNYYEQN</sequence>
<evidence type="ECO:0000313" key="1">
    <source>
        <dbReference type="EMBL" id="AKQ08310.1"/>
    </source>
</evidence>
<dbReference type="SUPFAM" id="SSF88659">
    <property type="entry name" value="Sigma3 and sigma4 domains of RNA polymerase sigma factors"/>
    <property type="match status" value="1"/>
</dbReference>
<dbReference type="EMBL" id="KT070866">
    <property type="protein sequence ID" value="AKQ08310.1"/>
    <property type="molecule type" value="Genomic_DNA"/>
</dbReference>
<protein>
    <submittedName>
        <fullName evidence="1">Uncharacterized protein</fullName>
    </submittedName>
</protein>
<gene>
    <name evidence="1" type="ORF">PBC4_118</name>
</gene>
<reference evidence="1 2" key="1">
    <citation type="journal article" date="2016" name="FEMS Microbiol. Lett.">
        <title>Characterization of LysPBC4, a novel Bacillus cereus-specific endolysin of bacteriophage PBC4.</title>
        <authorList>
            <person name="Na H."/>
            <person name="Kong M."/>
            <person name="Ryu S."/>
        </authorList>
    </citation>
    <scope>NUCLEOTIDE SEQUENCE [LARGE SCALE GENOMIC DNA]</scope>
</reference>
<proteinExistence type="predicted"/>
<dbReference type="Proteomes" id="UP000224963">
    <property type="component" value="Segment"/>
</dbReference>
<dbReference type="InterPro" id="IPR013324">
    <property type="entry name" value="RNA_pol_sigma_r3/r4-like"/>
</dbReference>